<feature type="binding site" evidence="13">
    <location>
        <position position="94"/>
    </location>
    <ligand>
        <name>Mg(2+)</name>
        <dbReference type="ChEBI" id="CHEBI:18420"/>
        <label>1</label>
        <note>catalytic</note>
    </ligand>
</feature>
<comment type="cofactor">
    <cofactor evidence="2 13">
        <name>Mg(2+)</name>
        <dbReference type="ChEBI" id="CHEBI:18420"/>
    </cofactor>
</comment>
<evidence type="ECO:0000313" key="15">
    <source>
        <dbReference type="Proteomes" id="UP000077875"/>
    </source>
</evidence>
<accession>A0A172YJB0</accession>
<dbReference type="InterPro" id="IPR051090">
    <property type="entry name" value="Inositol_monoP_superfamily"/>
</dbReference>
<evidence type="ECO:0000256" key="1">
    <source>
        <dbReference type="ARBA" id="ARBA00001033"/>
    </source>
</evidence>
<dbReference type="FunFam" id="3.30.540.10:FF:000003">
    <property type="entry name" value="Inositol-1-monophosphatase"/>
    <property type="match status" value="1"/>
</dbReference>
<dbReference type="UniPathway" id="UPA00031">
    <property type="reaction ID" value="UER00013"/>
</dbReference>
<dbReference type="AlphaFoldDB" id="A0A172YJB0"/>
<dbReference type="GO" id="GO:0052834">
    <property type="term" value="F:inositol monophosphate phosphatase activity"/>
    <property type="evidence" value="ECO:0007669"/>
    <property type="project" value="UniProtKB-EC"/>
</dbReference>
<dbReference type="InterPro" id="IPR000760">
    <property type="entry name" value="Inositol_monophosphatase-like"/>
</dbReference>
<keyword evidence="15" id="KW-1185">Reference proteome</keyword>
<keyword evidence="6 13" id="KW-0479">Metal-binding</keyword>
<gene>
    <name evidence="14" type="ORF">A5892_19205</name>
</gene>
<dbReference type="GO" id="GO:0031564">
    <property type="term" value="P:transcription antitermination"/>
    <property type="evidence" value="ECO:0007669"/>
    <property type="project" value="UniProtKB-KW"/>
</dbReference>
<evidence type="ECO:0000256" key="10">
    <source>
        <dbReference type="ARBA" id="ARBA00023102"/>
    </source>
</evidence>
<feature type="binding site" evidence="13">
    <location>
        <position position="95"/>
    </location>
    <ligand>
        <name>Mg(2+)</name>
        <dbReference type="ChEBI" id="CHEBI:18420"/>
        <label>1</label>
        <note>catalytic</note>
    </ligand>
</feature>
<dbReference type="GO" id="GO:0000105">
    <property type="term" value="P:L-histidine biosynthetic process"/>
    <property type="evidence" value="ECO:0007669"/>
    <property type="project" value="UniProtKB-UniRule"/>
</dbReference>
<keyword evidence="8" id="KW-0889">Transcription antitermination</keyword>
<dbReference type="KEGG" id="haa:A5892_19205"/>
<evidence type="ECO:0000256" key="9">
    <source>
        <dbReference type="ARBA" id="ARBA00022842"/>
    </source>
</evidence>
<dbReference type="NCBIfam" id="TIGR02067">
    <property type="entry name" value="his_9_HisN"/>
    <property type="match status" value="1"/>
</dbReference>
<dbReference type="Gene3D" id="3.40.190.80">
    <property type="match status" value="1"/>
</dbReference>
<dbReference type="GO" id="GO:0004401">
    <property type="term" value="F:histidinol-phosphatase activity"/>
    <property type="evidence" value="ECO:0007669"/>
    <property type="project" value="UniProtKB-UniRule"/>
</dbReference>
<comment type="catalytic activity">
    <reaction evidence="11">
        <text>L-histidinol phosphate + H2O = L-histidinol + phosphate</text>
        <dbReference type="Rhea" id="RHEA:14465"/>
        <dbReference type="ChEBI" id="CHEBI:15377"/>
        <dbReference type="ChEBI" id="CHEBI:43474"/>
        <dbReference type="ChEBI" id="CHEBI:57699"/>
        <dbReference type="ChEBI" id="CHEBI:57980"/>
        <dbReference type="EC" id="3.1.3.15"/>
    </reaction>
</comment>
<evidence type="ECO:0000256" key="4">
    <source>
        <dbReference type="ARBA" id="ARBA00009759"/>
    </source>
</evidence>
<dbReference type="CDD" id="cd01641">
    <property type="entry name" value="Bacterial_IMPase_like_1"/>
    <property type="match status" value="1"/>
</dbReference>
<organism evidence="14 15">
    <name type="scientific">Halotalea alkalilenta</name>
    <dbReference type="NCBI Taxonomy" id="376489"/>
    <lineage>
        <taxon>Bacteria</taxon>
        <taxon>Pseudomonadati</taxon>
        <taxon>Pseudomonadota</taxon>
        <taxon>Gammaproteobacteria</taxon>
        <taxon>Oceanospirillales</taxon>
        <taxon>Halomonadaceae</taxon>
        <taxon>Halotalea</taxon>
    </lineage>
</organism>
<dbReference type="GO" id="GO:0046872">
    <property type="term" value="F:metal ion binding"/>
    <property type="evidence" value="ECO:0007669"/>
    <property type="project" value="UniProtKB-KW"/>
</dbReference>
<feature type="binding site" evidence="13">
    <location>
        <position position="76"/>
    </location>
    <ligand>
        <name>Mg(2+)</name>
        <dbReference type="ChEBI" id="CHEBI:18420"/>
        <label>1</label>
        <note>catalytic</note>
    </ligand>
</feature>
<comment type="similarity">
    <text evidence="4">Belongs to the inositol monophosphatase superfamily.</text>
</comment>
<feature type="binding site" evidence="13">
    <location>
        <position position="216"/>
    </location>
    <ligand>
        <name>Mg(2+)</name>
        <dbReference type="ChEBI" id="CHEBI:18420"/>
        <label>1</label>
        <note>catalytic</note>
    </ligand>
</feature>
<evidence type="ECO:0000256" key="5">
    <source>
        <dbReference type="ARBA" id="ARBA00022605"/>
    </source>
</evidence>
<dbReference type="Pfam" id="PF00459">
    <property type="entry name" value="Inositol_P"/>
    <property type="match status" value="1"/>
</dbReference>
<name>A0A172YJB0_9GAMM</name>
<evidence type="ECO:0000256" key="12">
    <source>
        <dbReference type="NCBIfam" id="TIGR02067"/>
    </source>
</evidence>
<dbReference type="PANTHER" id="PTHR43200:SF6">
    <property type="entry name" value="3'(2'),5'-BISPHOSPHATE NUCLEOTIDASE"/>
    <property type="match status" value="1"/>
</dbReference>
<keyword evidence="8" id="KW-0805">Transcription regulation</keyword>
<dbReference type="PROSITE" id="PS00629">
    <property type="entry name" value="IMP_1"/>
    <property type="match status" value="1"/>
</dbReference>
<dbReference type="Gene3D" id="3.30.540.10">
    <property type="entry name" value="Fructose-1,6-Bisphosphatase, subunit A, domain 1"/>
    <property type="match status" value="1"/>
</dbReference>
<reference evidence="14 15" key="1">
    <citation type="submission" date="2016-04" db="EMBL/GenBank/DDBJ databases">
        <title>Complete Genome Sequence of Halotalea alkalilenta IHB B 13600.</title>
        <authorList>
            <person name="Swarnkar M.K."/>
            <person name="Sharma A."/>
            <person name="Kaushal K."/>
            <person name="Soni R."/>
            <person name="Rana S."/>
            <person name="Singh A.K."/>
            <person name="Gulati A."/>
        </authorList>
    </citation>
    <scope>NUCLEOTIDE SEQUENCE [LARGE SCALE GENOMIC DNA]</scope>
    <source>
        <strain evidence="14 15">IHB B 13600</strain>
    </source>
</reference>
<keyword evidence="10" id="KW-0368">Histidine biosynthesis</keyword>
<evidence type="ECO:0000256" key="6">
    <source>
        <dbReference type="ARBA" id="ARBA00022723"/>
    </source>
</evidence>
<comment type="pathway">
    <text evidence="3">Amino-acid biosynthesis; L-histidine biosynthesis; L-histidine from 5-phospho-alpha-D-ribose 1-diphosphate: step 8/9.</text>
</comment>
<evidence type="ECO:0000256" key="11">
    <source>
        <dbReference type="ARBA" id="ARBA00049158"/>
    </source>
</evidence>
<keyword evidence="7" id="KW-0378">Hydrolase</keyword>
<evidence type="ECO:0000256" key="8">
    <source>
        <dbReference type="ARBA" id="ARBA00022814"/>
    </source>
</evidence>
<dbReference type="Proteomes" id="UP000077875">
    <property type="component" value="Chromosome"/>
</dbReference>
<dbReference type="InterPro" id="IPR020583">
    <property type="entry name" value="Inositol_monoP_metal-BS"/>
</dbReference>
<dbReference type="PANTHER" id="PTHR43200">
    <property type="entry name" value="PHOSPHATASE"/>
    <property type="match status" value="1"/>
</dbReference>
<dbReference type="EMBL" id="CP015243">
    <property type="protein sequence ID" value="ANF59321.1"/>
    <property type="molecule type" value="Genomic_DNA"/>
</dbReference>
<evidence type="ECO:0000256" key="2">
    <source>
        <dbReference type="ARBA" id="ARBA00001946"/>
    </source>
</evidence>
<sequence length="268" mass="29143">MPSPADTSSSDHDASMRFAQALADAASPLTLGRFRQSFEVDTKRDESPVTIADRETEAELRAMIARRYPDHGILGEEHGRERLDAEYVWVIDPIDGTRSFISGWPLWGTLIALLRDGRPLLGVIDAPAVGERWSAQVGEPTRLNGEPCRVSGCETLTEARFYTTSPFYFAADERKGLDQVMEQAALVRFGGDCYGYGLLASGHIDLIIETGLEPYDYLALVTIVEGAGGVISDWRGRPLGLDSCGQVIAAASTELHRQALAMIAAAAR</sequence>
<feature type="binding site" evidence="13">
    <location>
        <position position="92"/>
    </location>
    <ligand>
        <name>Mg(2+)</name>
        <dbReference type="ChEBI" id="CHEBI:18420"/>
        <label>1</label>
        <note>catalytic</note>
    </ligand>
</feature>
<dbReference type="EC" id="3.1.3.15" evidence="12"/>
<keyword evidence="9 13" id="KW-0460">Magnesium</keyword>
<protein>
    <recommendedName>
        <fullName evidence="12">Histidinol-phosphatase</fullName>
        <ecNumber evidence="12">3.1.3.15</ecNumber>
    </recommendedName>
</protein>
<evidence type="ECO:0000313" key="14">
    <source>
        <dbReference type="EMBL" id="ANF59321.1"/>
    </source>
</evidence>
<evidence type="ECO:0000256" key="3">
    <source>
        <dbReference type="ARBA" id="ARBA00004970"/>
    </source>
</evidence>
<dbReference type="SUPFAM" id="SSF56655">
    <property type="entry name" value="Carbohydrate phosphatase"/>
    <property type="match status" value="1"/>
</dbReference>
<dbReference type="PRINTS" id="PR00377">
    <property type="entry name" value="IMPHPHTASES"/>
</dbReference>
<comment type="catalytic activity">
    <reaction evidence="1">
        <text>a myo-inositol phosphate + H2O = myo-inositol + phosphate</text>
        <dbReference type="Rhea" id="RHEA:24056"/>
        <dbReference type="ChEBI" id="CHEBI:15377"/>
        <dbReference type="ChEBI" id="CHEBI:17268"/>
        <dbReference type="ChEBI" id="CHEBI:43474"/>
        <dbReference type="ChEBI" id="CHEBI:84139"/>
        <dbReference type="EC" id="3.1.3.25"/>
    </reaction>
</comment>
<proteinExistence type="inferred from homology"/>
<evidence type="ECO:0000256" key="7">
    <source>
        <dbReference type="ARBA" id="ARBA00022801"/>
    </source>
</evidence>
<keyword evidence="8" id="KW-0804">Transcription</keyword>
<evidence type="ECO:0000256" key="13">
    <source>
        <dbReference type="PIRSR" id="PIRSR600760-2"/>
    </source>
</evidence>
<keyword evidence="5" id="KW-0028">Amino-acid biosynthesis</keyword>
<dbReference type="InterPro" id="IPR011809">
    <property type="entry name" value="His_9_proposed"/>
</dbReference>
<dbReference type="STRING" id="376489.A5892_19205"/>